<name>A0A381N128_9ZZZZ</name>
<protein>
    <recommendedName>
        <fullName evidence="1">Glyoxalase-like domain-containing protein</fullName>
    </recommendedName>
</protein>
<evidence type="ECO:0000259" key="1">
    <source>
        <dbReference type="Pfam" id="PF13468"/>
    </source>
</evidence>
<dbReference type="Pfam" id="PF13468">
    <property type="entry name" value="Glyoxalase_3"/>
    <property type="match status" value="1"/>
</dbReference>
<evidence type="ECO:0000313" key="2">
    <source>
        <dbReference type="EMBL" id="SUZ48189.1"/>
    </source>
</evidence>
<reference evidence="2" key="1">
    <citation type="submission" date="2018-05" db="EMBL/GenBank/DDBJ databases">
        <authorList>
            <person name="Lanie J.A."/>
            <person name="Ng W.-L."/>
            <person name="Kazmierczak K.M."/>
            <person name="Andrzejewski T.M."/>
            <person name="Davidsen T.M."/>
            <person name="Wayne K.J."/>
            <person name="Tettelin H."/>
            <person name="Glass J.I."/>
            <person name="Rusch D."/>
            <person name="Podicherti R."/>
            <person name="Tsui H.-C.T."/>
            <person name="Winkler M.E."/>
        </authorList>
    </citation>
    <scope>NUCLEOTIDE SEQUENCE</scope>
</reference>
<dbReference type="EMBL" id="UINC01000055">
    <property type="protein sequence ID" value="SUZ48189.1"/>
    <property type="molecule type" value="Genomic_DNA"/>
</dbReference>
<gene>
    <name evidence="2" type="ORF">METZ01_LOCUS1043</name>
</gene>
<dbReference type="InterPro" id="IPR025870">
    <property type="entry name" value="Glyoxalase-like_dom"/>
</dbReference>
<organism evidence="2">
    <name type="scientific">marine metagenome</name>
    <dbReference type="NCBI Taxonomy" id="408172"/>
    <lineage>
        <taxon>unclassified sequences</taxon>
        <taxon>metagenomes</taxon>
        <taxon>ecological metagenomes</taxon>
    </lineage>
</organism>
<accession>A0A381N128</accession>
<feature type="domain" description="Glyoxalase-like" evidence="1">
    <location>
        <begin position="1"/>
        <end position="67"/>
    </location>
</feature>
<dbReference type="Gene3D" id="3.10.180.10">
    <property type="entry name" value="2,3-Dihydroxybiphenyl 1,2-Dioxygenase, domain 1"/>
    <property type="match status" value="1"/>
</dbReference>
<proteinExistence type="predicted"/>
<sequence length="95" mass="10269">MSRSRPDGSTLHWRLSDPLALPAGGVIPFVIDWGTTPHPSTNLPNECKLLELVVSHPDADELRLALKTFDVSIGAAPEPGIRARLQTPNGESYLS</sequence>
<dbReference type="AlphaFoldDB" id="A0A381N128"/>
<dbReference type="InterPro" id="IPR029068">
    <property type="entry name" value="Glyas_Bleomycin-R_OHBP_Dase"/>
</dbReference>